<sequence>MRNASRFDAAFQVPMYLTNPGTDAEISDRWSRNLSLMIAGQAKKCLNERSPPRQRLFTVPIHG</sequence>
<dbReference type="Proteomes" id="UP000675121">
    <property type="component" value="Unassembled WGS sequence"/>
</dbReference>
<comment type="caution">
    <text evidence="1">The sequence shown here is derived from an EMBL/GenBank/DDBJ whole genome shotgun (WGS) entry which is preliminary data.</text>
</comment>
<organism evidence="1 2">
    <name type="scientific">Paraburkholderia domus</name>
    <dbReference type="NCBI Taxonomy" id="2793075"/>
    <lineage>
        <taxon>Bacteria</taxon>
        <taxon>Pseudomonadati</taxon>
        <taxon>Pseudomonadota</taxon>
        <taxon>Betaproteobacteria</taxon>
        <taxon>Burkholderiales</taxon>
        <taxon>Burkholderiaceae</taxon>
        <taxon>Paraburkholderia</taxon>
    </lineage>
</organism>
<keyword evidence="2" id="KW-1185">Reference proteome</keyword>
<accession>A0A9N8N713</accession>
<proteinExistence type="predicted"/>
<dbReference type="EMBL" id="CAJNAS010000032">
    <property type="protein sequence ID" value="CAE6961198.1"/>
    <property type="molecule type" value="Genomic_DNA"/>
</dbReference>
<dbReference type="AlphaFoldDB" id="A0A9N8N713"/>
<evidence type="ECO:0000313" key="2">
    <source>
        <dbReference type="Proteomes" id="UP000675121"/>
    </source>
</evidence>
<protein>
    <submittedName>
        <fullName evidence="1">Uncharacterized protein</fullName>
    </submittedName>
</protein>
<reference evidence="1" key="1">
    <citation type="submission" date="2021-02" db="EMBL/GenBank/DDBJ databases">
        <authorList>
            <person name="Vanwijnsberghe S."/>
        </authorList>
    </citation>
    <scope>NUCLEOTIDE SEQUENCE</scope>
    <source>
        <strain evidence="1">R-70211</strain>
    </source>
</reference>
<name>A0A9N8N713_9BURK</name>
<gene>
    <name evidence="1" type="ORF">R70211_06964</name>
</gene>
<evidence type="ECO:0000313" key="1">
    <source>
        <dbReference type="EMBL" id="CAE6961198.1"/>
    </source>
</evidence>